<dbReference type="InterPro" id="IPR005365">
    <property type="entry name" value="Npr3"/>
</dbReference>
<dbReference type="RefSeq" id="XP_009010965.1">
    <property type="nucleotide sequence ID" value="XM_009012717.1"/>
</dbReference>
<dbReference type="EnsemblMetazoa" id="HelroT190138">
    <property type="protein sequence ID" value="HelroP190138"/>
    <property type="gene ID" value="HelroG190138"/>
</dbReference>
<dbReference type="AlphaFoldDB" id="T1FRQ3"/>
<name>T1FRQ3_HELRO</name>
<evidence type="ECO:0000313" key="3">
    <source>
        <dbReference type="EnsemblMetazoa" id="HelroP190138"/>
    </source>
</evidence>
<dbReference type="eggNOG" id="KOG3830">
    <property type="taxonomic scope" value="Eukaryota"/>
</dbReference>
<accession>T1FRQ3</accession>
<reference evidence="3" key="3">
    <citation type="submission" date="2015-06" db="UniProtKB">
        <authorList>
            <consortium name="EnsemblMetazoa"/>
        </authorList>
    </citation>
    <scope>IDENTIFICATION</scope>
</reference>
<evidence type="ECO:0000313" key="4">
    <source>
        <dbReference type="Proteomes" id="UP000015101"/>
    </source>
</evidence>
<dbReference type="GeneID" id="20211500"/>
<dbReference type="OMA" id="NTHICTH"/>
<protein>
    <submittedName>
        <fullName evidence="2 3">Uncharacterized protein</fullName>
    </submittedName>
</protein>
<dbReference type="EMBL" id="KB095858">
    <property type="protein sequence ID" value="ESO10696.1"/>
    <property type="molecule type" value="Genomic_DNA"/>
</dbReference>
<reference evidence="4" key="1">
    <citation type="submission" date="2012-12" db="EMBL/GenBank/DDBJ databases">
        <authorList>
            <person name="Hellsten U."/>
            <person name="Grimwood J."/>
            <person name="Chapman J.A."/>
            <person name="Shapiro H."/>
            <person name="Aerts A."/>
            <person name="Otillar R.P."/>
            <person name="Terry A.Y."/>
            <person name="Boore J.L."/>
            <person name="Simakov O."/>
            <person name="Marletaz F."/>
            <person name="Cho S.-J."/>
            <person name="Edsinger-Gonzales E."/>
            <person name="Havlak P."/>
            <person name="Kuo D.-H."/>
            <person name="Larsson T."/>
            <person name="Lv J."/>
            <person name="Arendt D."/>
            <person name="Savage R."/>
            <person name="Osoegawa K."/>
            <person name="de Jong P."/>
            <person name="Lindberg D.R."/>
            <person name="Seaver E.C."/>
            <person name="Weisblat D.A."/>
            <person name="Putnam N.H."/>
            <person name="Grigoriev I.V."/>
            <person name="Rokhsar D.S."/>
        </authorList>
    </citation>
    <scope>NUCLEOTIDE SEQUENCE</scope>
</reference>
<dbReference type="CTD" id="20211500"/>
<sequence length="273" mass="31078">MMNSDPVCILLASTWTGGEKLLFRYPNSVKNAESRDVLAILSNHYYALKPSLTPSYSVCNESGLSSIKNGVLVGFEDPVLANLLLTVNTHICTHKYEIKINDVLFVGYSNKLCKKKTLEKQESLSIYFNVVFALRSNVDPYFIDVYQDLSQQISHAIIHEESRVGYLSVEKQAILELHELHNGEPNELHDRVSVESSIGRFLKKVFEDVTNKGSVDTYLNKWIRVSHCINPRLSRNMTSYYNNNNINNNNKNNNNNNNNQSMINNSNNNINNN</sequence>
<dbReference type="InParanoid" id="T1FRQ3"/>
<feature type="compositionally biased region" description="Low complexity" evidence="1">
    <location>
        <begin position="242"/>
        <end position="273"/>
    </location>
</feature>
<dbReference type="Proteomes" id="UP000015101">
    <property type="component" value="Unassembled WGS sequence"/>
</dbReference>
<dbReference type="HOGENOM" id="CLU_1021463_0_0_1"/>
<proteinExistence type="predicted"/>
<dbReference type="KEGG" id="hro:HELRODRAFT_190138"/>
<dbReference type="PANTHER" id="PTHR13153">
    <property type="entry name" value="CGTHBA PROTEIN -14 GENE PROTEIN"/>
    <property type="match status" value="1"/>
</dbReference>
<gene>
    <name evidence="3" type="primary">20211500</name>
    <name evidence="2" type="ORF">HELRODRAFT_190138</name>
</gene>
<dbReference type="EMBL" id="AMQM01002715">
    <property type="status" value="NOT_ANNOTATED_CDS"/>
    <property type="molecule type" value="Genomic_DNA"/>
</dbReference>
<keyword evidence="4" id="KW-1185">Reference proteome</keyword>
<evidence type="ECO:0000313" key="2">
    <source>
        <dbReference type="EMBL" id="ESO10696.1"/>
    </source>
</evidence>
<organism evidence="3 4">
    <name type="scientific">Helobdella robusta</name>
    <name type="common">Californian leech</name>
    <dbReference type="NCBI Taxonomy" id="6412"/>
    <lineage>
        <taxon>Eukaryota</taxon>
        <taxon>Metazoa</taxon>
        <taxon>Spiralia</taxon>
        <taxon>Lophotrochozoa</taxon>
        <taxon>Annelida</taxon>
        <taxon>Clitellata</taxon>
        <taxon>Hirudinea</taxon>
        <taxon>Rhynchobdellida</taxon>
        <taxon>Glossiphoniidae</taxon>
        <taxon>Helobdella</taxon>
    </lineage>
</organism>
<feature type="region of interest" description="Disordered" evidence="1">
    <location>
        <begin position="240"/>
        <end position="273"/>
    </location>
</feature>
<reference evidence="2 4" key="2">
    <citation type="journal article" date="2013" name="Nature">
        <title>Insights into bilaterian evolution from three spiralian genomes.</title>
        <authorList>
            <person name="Simakov O."/>
            <person name="Marletaz F."/>
            <person name="Cho S.J."/>
            <person name="Edsinger-Gonzales E."/>
            <person name="Havlak P."/>
            <person name="Hellsten U."/>
            <person name="Kuo D.H."/>
            <person name="Larsson T."/>
            <person name="Lv J."/>
            <person name="Arendt D."/>
            <person name="Savage R."/>
            <person name="Osoegawa K."/>
            <person name="de Jong P."/>
            <person name="Grimwood J."/>
            <person name="Chapman J.A."/>
            <person name="Shapiro H."/>
            <person name="Aerts A."/>
            <person name="Otillar R.P."/>
            <person name="Terry A.Y."/>
            <person name="Boore J.L."/>
            <person name="Grigoriev I.V."/>
            <person name="Lindberg D.R."/>
            <person name="Seaver E.C."/>
            <person name="Weisblat D.A."/>
            <person name="Putnam N.H."/>
            <person name="Rokhsar D.S."/>
        </authorList>
    </citation>
    <scope>NUCLEOTIDE SEQUENCE</scope>
</reference>
<dbReference type="STRING" id="6412.T1FRQ3"/>
<evidence type="ECO:0000256" key="1">
    <source>
        <dbReference type="SAM" id="MobiDB-lite"/>
    </source>
</evidence>
<dbReference type="OrthoDB" id="18648at2759"/>
<dbReference type="GO" id="GO:0032007">
    <property type="term" value="P:negative regulation of TOR signaling"/>
    <property type="evidence" value="ECO:0007669"/>
    <property type="project" value="InterPro"/>
</dbReference>
<dbReference type="PANTHER" id="PTHR13153:SF5">
    <property type="entry name" value="GATOR COMPLEX PROTEIN NPRL3"/>
    <property type="match status" value="1"/>
</dbReference>